<reference evidence="1 2" key="1">
    <citation type="journal article" date="2012" name="PLoS Pathog.">
        <title>Diverse lifestyles and strategies of plant pathogenesis encoded in the genomes of eighteen Dothideomycetes fungi.</title>
        <authorList>
            <person name="Ohm R.A."/>
            <person name="Feau N."/>
            <person name="Henrissat B."/>
            <person name="Schoch C.L."/>
            <person name="Horwitz B.A."/>
            <person name="Barry K.W."/>
            <person name="Condon B.J."/>
            <person name="Copeland A.C."/>
            <person name="Dhillon B."/>
            <person name="Glaser F."/>
            <person name="Hesse C.N."/>
            <person name="Kosti I."/>
            <person name="LaButti K."/>
            <person name="Lindquist E.A."/>
            <person name="Lucas S."/>
            <person name="Salamov A.A."/>
            <person name="Bradshaw R.E."/>
            <person name="Ciuffetti L."/>
            <person name="Hamelin R.C."/>
            <person name="Kema G.H.J."/>
            <person name="Lawrence C."/>
            <person name="Scott J.A."/>
            <person name="Spatafora J.W."/>
            <person name="Turgeon B.G."/>
            <person name="de Wit P.J.G.M."/>
            <person name="Zhong S."/>
            <person name="Goodwin S.B."/>
            <person name="Grigoriev I.V."/>
        </authorList>
    </citation>
    <scope>NUCLEOTIDE SEQUENCE [LARGE SCALE GENOMIC DNA]</scope>
    <source>
        <strain evidence="1 2">UAMH 10762</strain>
    </source>
</reference>
<dbReference type="Proteomes" id="UP000011761">
    <property type="component" value="Unassembled WGS sequence"/>
</dbReference>
<accession>M2N805</accession>
<dbReference type="HOGENOM" id="CLU_1686241_0_0_1"/>
<dbReference type="EMBL" id="KB445557">
    <property type="protein sequence ID" value="EMC95224.1"/>
    <property type="molecule type" value="Genomic_DNA"/>
</dbReference>
<protein>
    <submittedName>
        <fullName evidence="1">Uncharacterized protein</fullName>
    </submittedName>
</protein>
<dbReference type="KEGG" id="bcom:BAUCODRAFT_532450"/>
<dbReference type="RefSeq" id="XP_007677781.1">
    <property type="nucleotide sequence ID" value="XM_007679591.1"/>
</dbReference>
<organism evidence="1 2">
    <name type="scientific">Baudoinia panamericana (strain UAMH 10762)</name>
    <name type="common">Angels' share fungus</name>
    <name type="synonym">Baudoinia compniacensis (strain UAMH 10762)</name>
    <dbReference type="NCBI Taxonomy" id="717646"/>
    <lineage>
        <taxon>Eukaryota</taxon>
        <taxon>Fungi</taxon>
        <taxon>Dikarya</taxon>
        <taxon>Ascomycota</taxon>
        <taxon>Pezizomycotina</taxon>
        <taxon>Dothideomycetes</taxon>
        <taxon>Dothideomycetidae</taxon>
        <taxon>Mycosphaerellales</taxon>
        <taxon>Teratosphaeriaceae</taxon>
        <taxon>Baudoinia</taxon>
    </lineage>
</organism>
<evidence type="ECO:0000313" key="1">
    <source>
        <dbReference type="EMBL" id="EMC95224.1"/>
    </source>
</evidence>
<proteinExistence type="predicted"/>
<evidence type="ECO:0000313" key="2">
    <source>
        <dbReference type="Proteomes" id="UP000011761"/>
    </source>
</evidence>
<sequence>MRPSHRSSAGTIRHMLVPGVPAPLGMSQMSTWRCLANSFLSSRSPFRKLQRQTKQGSLSHPFPCMPSTSCCDSRTGMVLQAFPIRELSFFVANDVRNPSHGSLRNMHKGSTRTVLAMECRQTGTRGVLDNRNAVLRAHGRQMPVHPLMQAVALMSM</sequence>
<gene>
    <name evidence="1" type="ORF">BAUCODRAFT_532450</name>
</gene>
<dbReference type="AlphaFoldDB" id="M2N805"/>
<dbReference type="GeneID" id="19115231"/>
<name>M2N805_BAUPA</name>
<keyword evidence="2" id="KW-1185">Reference proteome</keyword>